<evidence type="ECO:0000256" key="1">
    <source>
        <dbReference type="SAM" id="MobiDB-lite"/>
    </source>
</evidence>
<gene>
    <name evidence="3" type="ORF">CKY28_12970</name>
</gene>
<feature type="chain" id="PRO_5012923435" description="UrcA family protein" evidence="2">
    <location>
        <begin position="21"/>
        <end position="96"/>
    </location>
</feature>
<feature type="compositionally biased region" description="Low complexity" evidence="1">
    <location>
        <begin position="56"/>
        <end position="66"/>
    </location>
</feature>
<name>A0A2A2SCE3_9SPHN</name>
<dbReference type="RefSeq" id="WP_095998798.1">
    <property type="nucleotide sequence ID" value="NZ_NSLI01000004.1"/>
</dbReference>
<dbReference type="Proteomes" id="UP000218151">
    <property type="component" value="Unassembled WGS sequence"/>
</dbReference>
<evidence type="ECO:0000313" key="3">
    <source>
        <dbReference type="EMBL" id="PAX06974.1"/>
    </source>
</evidence>
<keyword evidence="4" id="KW-1185">Reference proteome</keyword>
<accession>A0A2A2SCE3</accession>
<organism evidence="3 4">
    <name type="scientific">Sphingomonas lenta</name>
    <dbReference type="NCBI Taxonomy" id="1141887"/>
    <lineage>
        <taxon>Bacteria</taxon>
        <taxon>Pseudomonadati</taxon>
        <taxon>Pseudomonadota</taxon>
        <taxon>Alphaproteobacteria</taxon>
        <taxon>Sphingomonadales</taxon>
        <taxon>Sphingomonadaceae</taxon>
        <taxon>Sphingomonas</taxon>
    </lineage>
</organism>
<comment type="caution">
    <text evidence="3">The sequence shown here is derived from an EMBL/GenBank/DDBJ whole genome shotgun (WGS) entry which is preliminary data.</text>
</comment>
<feature type="region of interest" description="Disordered" evidence="1">
    <location>
        <begin position="41"/>
        <end position="66"/>
    </location>
</feature>
<proteinExistence type="predicted"/>
<sequence>MRRLLLVTCASLFAAAPSVAQDVLGPVNPVDYTGAMAAQSAANAQARRPSDRTSARRSSASRTARTCANVPAVRARLGADDPKVQELARLCRRAGY</sequence>
<evidence type="ECO:0008006" key="5">
    <source>
        <dbReference type="Google" id="ProtNLM"/>
    </source>
</evidence>
<dbReference type="EMBL" id="NSLI01000004">
    <property type="protein sequence ID" value="PAX06974.1"/>
    <property type="molecule type" value="Genomic_DNA"/>
</dbReference>
<evidence type="ECO:0000313" key="4">
    <source>
        <dbReference type="Proteomes" id="UP000218151"/>
    </source>
</evidence>
<protein>
    <recommendedName>
        <fullName evidence="5">UrcA family protein</fullName>
    </recommendedName>
</protein>
<evidence type="ECO:0000256" key="2">
    <source>
        <dbReference type="SAM" id="SignalP"/>
    </source>
</evidence>
<feature type="signal peptide" evidence="2">
    <location>
        <begin position="1"/>
        <end position="20"/>
    </location>
</feature>
<dbReference type="AlphaFoldDB" id="A0A2A2SCE3"/>
<reference evidence="4" key="1">
    <citation type="submission" date="2017-09" db="EMBL/GenBank/DDBJ databases">
        <authorList>
            <person name="Feng G."/>
            <person name="Zhu H."/>
        </authorList>
    </citation>
    <scope>NUCLEOTIDE SEQUENCE [LARGE SCALE GENOMIC DNA]</scope>
    <source>
        <strain evidence="4">1PNM-20</strain>
    </source>
</reference>
<keyword evidence="2" id="KW-0732">Signal</keyword>
<dbReference type="OrthoDB" id="7589828at2"/>